<comment type="subcellular location">
    <subcellularLocation>
        <location evidence="1">Cell membrane</location>
        <topology evidence="1">Multi-pass membrane protein</topology>
    </subcellularLocation>
</comment>
<feature type="transmembrane region" description="Helical" evidence="6">
    <location>
        <begin position="142"/>
        <end position="160"/>
    </location>
</feature>
<feature type="transmembrane region" description="Helical" evidence="6">
    <location>
        <begin position="287"/>
        <end position="308"/>
    </location>
</feature>
<keyword evidence="2" id="KW-1003">Cell membrane</keyword>
<dbReference type="InterPro" id="IPR050833">
    <property type="entry name" value="Poly_Biosynth_Transport"/>
</dbReference>
<comment type="caution">
    <text evidence="7">The sequence shown here is derived from an EMBL/GenBank/DDBJ whole genome shotgun (WGS) entry which is preliminary data.</text>
</comment>
<feature type="transmembrane region" description="Helical" evidence="6">
    <location>
        <begin position="437"/>
        <end position="458"/>
    </location>
</feature>
<feature type="transmembrane region" description="Helical" evidence="6">
    <location>
        <begin position="413"/>
        <end position="431"/>
    </location>
</feature>
<feature type="transmembrane region" description="Helical" evidence="6">
    <location>
        <begin position="320"/>
        <end position="341"/>
    </location>
</feature>
<keyword evidence="8" id="KW-1185">Reference proteome</keyword>
<protein>
    <submittedName>
        <fullName evidence="7">Flippase</fullName>
    </submittedName>
</protein>
<feature type="transmembrane region" description="Helical" evidence="6">
    <location>
        <begin position="248"/>
        <end position="267"/>
    </location>
</feature>
<feature type="transmembrane region" description="Helical" evidence="6">
    <location>
        <begin position="7"/>
        <end position="28"/>
    </location>
</feature>
<evidence type="ECO:0000256" key="1">
    <source>
        <dbReference type="ARBA" id="ARBA00004651"/>
    </source>
</evidence>
<keyword evidence="4 6" id="KW-1133">Transmembrane helix</keyword>
<dbReference type="RefSeq" id="WP_191205813.1">
    <property type="nucleotide sequence ID" value="NZ_JACXZA010000006.1"/>
</dbReference>
<feature type="transmembrane region" description="Helical" evidence="6">
    <location>
        <begin position="380"/>
        <end position="401"/>
    </location>
</feature>
<keyword evidence="3 6" id="KW-0812">Transmembrane</keyword>
<evidence type="ECO:0000256" key="4">
    <source>
        <dbReference type="ARBA" id="ARBA00022989"/>
    </source>
</evidence>
<feature type="transmembrane region" description="Helical" evidence="6">
    <location>
        <begin position="112"/>
        <end position="135"/>
    </location>
</feature>
<feature type="transmembrane region" description="Helical" evidence="6">
    <location>
        <begin position="83"/>
        <end position="106"/>
    </location>
</feature>
<feature type="transmembrane region" description="Helical" evidence="6">
    <location>
        <begin position="206"/>
        <end position="225"/>
    </location>
</feature>
<organism evidence="7 8">
    <name type="scientific">Paenibacillus terricola</name>
    <dbReference type="NCBI Taxonomy" id="2763503"/>
    <lineage>
        <taxon>Bacteria</taxon>
        <taxon>Bacillati</taxon>
        <taxon>Bacillota</taxon>
        <taxon>Bacilli</taxon>
        <taxon>Bacillales</taxon>
        <taxon>Paenibacillaceae</taxon>
        <taxon>Paenibacillus</taxon>
    </lineage>
</organism>
<dbReference type="EMBL" id="JACXZA010000006">
    <property type="protein sequence ID" value="MBD3921513.1"/>
    <property type="molecule type" value="Genomic_DNA"/>
</dbReference>
<evidence type="ECO:0000256" key="3">
    <source>
        <dbReference type="ARBA" id="ARBA00022692"/>
    </source>
</evidence>
<evidence type="ECO:0000256" key="2">
    <source>
        <dbReference type="ARBA" id="ARBA00022475"/>
    </source>
</evidence>
<evidence type="ECO:0000256" key="6">
    <source>
        <dbReference type="SAM" id="Phobius"/>
    </source>
</evidence>
<evidence type="ECO:0000256" key="5">
    <source>
        <dbReference type="ARBA" id="ARBA00023136"/>
    </source>
</evidence>
<keyword evidence="5 6" id="KW-0472">Membrane</keyword>
<accession>A0ABR8N040</accession>
<feature type="transmembrane region" description="Helical" evidence="6">
    <location>
        <begin position="40"/>
        <end position="62"/>
    </location>
</feature>
<dbReference type="CDD" id="cd13128">
    <property type="entry name" value="MATE_Wzx_like"/>
    <property type="match status" value="1"/>
</dbReference>
<dbReference type="PANTHER" id="PTHR30250">
    <property type="entry name" value="PST FAMILY PREDICTED COLANIC ACID TRANSPORTER"/>
    <property type="match status" value="1"/>
</dbReference>
<evidence type="ECO:0000313" key="8">
    <source>
        <dbReference type="Proteomes" id="UP000609346"/>
    </source>
</evidence>
<dbReference type="Proteomes" id="UP000609346">
    <property type="component" value="Unassembled WGS sequence"/>
</dbReference>
<name>A0ABR8N040_9BACL</name>
<feature type="transmembrane region" description="Helical" evidence="6">
    <location>
        <begin position="353"/>
        <end position="374"/>
    </location>
</feature>
<reference evidence="7 8" key="1">
    <citation type="submission" date="2020-09" db="EMBL/GenBank/DDBJ databases">
        <title>Paenibacillus sp. strain PR3 16S rRNA gene Genome sequencing and assembly.</title>
        <authorList>
            <person name="Kim J."/>
        </authorList>
    </citation>
    <scope>NUCLEOTIDE SEQUENCE [LARGE SCALE GENOMIC DNA]</scope>
    <source>
        <strain evidence="7 8">PR3</strain>
    </source>
</reference>
<feature type="transmembrane region" description="Helical" evidence="6">
    <location>
        <begin position="166"/>
        <end position="185"/>
    </location>
</feature>
<proteinExistence type="predicted"/>
<sequence>MSIKKNYLFFLSFQLLNICLPIITTPFVSKTLMVDGIGRYSVSTAIANYFVLFGMLGISIYGSRQIAYVRDNQEKVNQTFWEIFMLQFITMGASITAYCVYCGFFVSDKNMIVSLVQIITLCASLIDISWLFAGLENFKKIAVRNIIVKLSGAILIFSLIREKNDLWLYVMILSLSTLLGQAVMWKEIVGKVSFIKPSLKNVRVHLLSTLQLWLPTVAISVYTSMDKVMLGYLTSDIQVGLYESSEKVVKIVTTITTTLAIVTVPRISNIYINNDADKFNSIVKKSFSMVSFIAIPMAFGIMAVRNTFVKWFFGPGFEDVSKLLVISTFLVITLSWSSIFGKQVLVSCGKEKYLTLAVSCSAVLNVLLNTILIVRIQATGAILSSVIAEFTGMFIMMYFANKYIKVKSLFKNIPKYFICSGLMYFVSYYAGNGVSNSVLATLVQVAAGAIVYLVLMLVTKDPNLSFVIETVQNMFRKRTRATNSL</sequence>
<evidence type="ECO:0000313" key="7">
    <source>
        <dbReference type="EMBL" id="MBD3921513.1"/>
    </source>
</evidence>
<dbReference type="InterPro" id="IPR002797">
    <property type="entry name" value="Polysacc_synth"/>
</dbReference>
<dbReference type="PANTHER" id="PTHR30250:SF11">
    <property type="entry name" value="O-ANTIGEN TRANSPORTER-RELATED"/>
    <property type="match status" value="1"/>
</dbReference>
<gene>
    <name evidence="7" type="ORF">H8B09_22285</name>
</gene>
<dbReference type="Pfam" id="PF01943">
    <property type="entry name" value="Polysacc_synt"/>
    <property type="match status" value="1"/>
</dbReference>